<dbReference type="AlphaFoldDB" id="A0A316HBG1"/>
<reference evidence="1 2" key="1">
    <citation type="submission" date="2018-05" db="EMBL/GenBank/DDBJ databases">
        <title>Genomic Encyclopedia of Archaeal and Bacterial Type Strains, Phase II (KMG-II): from individual species to whole genera.</title>
        <authorList>
            <person name="Goeker M."/>
        </authorList>
    </citation>
    <scope>NUCLEOTIDE SEQUENCE [LARGE SCALE GENOMIC DNA]</scope>
    <source>
        <strain evidence="1 2">DSM 19975</strain>
    </source>
</reference>
<protein>
    <submittedName>
        <fullName evidence="1">Uncharacterized protein</fullName>
    </submittedName>
</protein>
<dbReference type="RefSeq" id="WP_146203119.1">
    <property type="nucleotide sequence ID" value="NZ_QGHA01000004.1"/>
</dbReference>
<sequence length="120" mass="13653">MLVLSILSLRAIIKNNKLIKVNLEQPVTELRATLKKELEQAGWRVNRSNAIFLTAHKERRWTIGSKIAILFKNDEAHINVQNMYGSGYFPFSFGRNKRITDAISKLIKSGETSGLLNQLL</sequence>
<accession>A0A316HBG1</accession>
<comment type="caution">
    <text evidence="1">The sequence shown here is derived from an EMBL/GenBank/DDBJ whole genome shotgun (WGS) entry which is preliminary data.</text>
</comment>
<evidence type="ECO:0000313" key="1">
    <source>
        <dbReference type="EMBL" id="PWK77828.1"/>
    </source>
</evidence>
<keyword evidence="2" id="KW-1185">Reference proteome</keyword>
<dbReference type="EMBL" id="QGHA01000004">
    <property type="protein sequence ID" value="PWK77828.1"/>
    <property type="molecule type" value="Genomic_DNA"/>
</dbReference>
<organism evidence="1 2">
    <name type="scientific">Mucilaginibacter oryzae</name>
    <dbReference type="NCBI Taxonomy" id="468058"/>
    <lineage>
        <taxon>Bacteria</taxon>
        <taxon>Pseudomonadati</taxon>
        <taxon>Bacteroidota</taxon>
        <taxon>Sphingobacteriia</taxon>
        <taxon>Sphingobacteriales</taxon>
        <taxon>Sphingobacteriaceae</taxon>
        <taxon>Mucilaginibacter</taxon>
    </lineage>
</organism>
<evidence type="ECO:0000313" key="2">
    <source>
        <dbReference type="Proteomes" id="UP000245678"/>
    </source>
</evidence>
<name>A0A316HBG1_9SPHI</name>
<proteinExistence type="predicted"/>
<gene>
    <name evidence="1" type="ORF">LX99_02713</name>
</gene>
<dbReference type="Proteomes" id="UP000245678">
    <property type="component" value="Unassembled WGS sequence"/>
</dbReference>